<keyword evidence="4" id="KW-1185">Reference proteome</keyword>
<evidence type="ECO:0000313" key="4">
    <source>
        <dbReference type="Proteomes" id="UP000249499"/>
    </source>
</evidence>
<evidence type="ECO:0000256" key="1">
    <source>
        <dbReference type="SAM" id="MobiDB-lite"/>
    </source>
</evidence>
<gene>
    <name evidence="3" type="ORF">PR017_20255</name>
</gene>
<sequence length="61" mass="6152">MTSNVENEPSLTPSADTHAEKAEKVRAGKGVAGVLGGVAGLFLLAFVAIIIGALLLGLHII</sequence>
<geneLocation type="plasmid" evidence="3 4">
    <name>pRt1078</name>
</geneLocation>
<dbReference type="KEGG" id="rtu:PR017_20255"/>
<dbReference type="RefSeq" id="WP_111221334.1">
    <property type="nucleotide sequence ID" value="NZ_CP117256.1"/>
</dbReference>
<evidence type="ECO:0000256" key="2">
    <source>
        <dbReference type="SAM" id="Phobius"/>
    </source>
</evidence>
<feature type="region of interest" description="Disordered" evidence="1">
    <location>
        <begin position="1"/>
        <end position="22"/>
    </location>
</feature>
<reference evidence="3 4" key="1">
    <citation type="journal article" date="2018" name="Sci. Rep.">
        <title>Rhizobium tumorigenes sp. nov., a novel plant tumorigenic bacterium isolated from cane gall tumors on thornless blackberry.</title>
        <authorList>
            <person name="Kuzmanovi N."/>
            <person name="Smalla K."/>
            <person name="Gronow S."/>
            <person name="PuBawska J."/>
        </authorList>
    </citation>
    <scope>NUCLEOTIDE SEQUENCE [LARGE SCALE GENOMIC DNA]</scope>
    <source>
        <strain evidence="3 4">1078</strain>
    </source>
</reference>
<feature type="compositionally biased region" description="Polar residues" evidence="1">
    <location>
        <begin position="1"/>
        <end position="15"/>
    </location>
</feature>
<name>A0AAF1K844_9HYPH</name>
<feature type="transmembrane region" description="Helical" evidence="2">
    <location>
        <begin position="34"/>
        <end position="58"/>
    </location>
</feature>
<protein>
    <submittedName>
        <fullName evidence="3">Uncharacterized protein</fullName>
    </submittedName>
</protein>
<dbReference type="Proteomes" id="UP000249499">
    <property type="component" value="Plasmid pRt1078"/>
</dbReference>
<keyword evidence="2" id="KW-0812">Transmembrane</keyword>
<reference evidence="4" key="2">
    <citation type="journal article" date="2023" name="MicrobiologyOpen">
        <title>Genomics of the tumorigenes clade of the family Rhizobiaceae and description of Rhizobium rhododendri sp. nov.</title>
        <authorList>
            <person name="Kuzmanovic N."/>
            <person name="diCenzo G.C."/>
            <person name="Bunk B."/>
            <person name="Sproeer C."/>
            <person name="Fruehling A."/>
            <person name="Neumann-Schaal M."/>
            <person name="Overmann J."/>
            <person name="Smalla K."/>
        </authorList>
    </citation>
    <scope>NUCLEOTIDE SEQUENCE [LARGE SCALE GENOMIC DNA]</scope>
    <source>
        <strain evidence="4">1078</strain>
        <plasmid evidence="4">pRt1078</plasmid>
    </source>
</reference>
<evidence type="ECO:0000313" key="3">
    <source>
        <dbReference type="EMBL" id="WFR97550.1"/>
    </source>
</evidence>
<accession>A0AAF1K844</accession>
<proteinExistence type="predicted"/>
<keyword evidence="2" id="KW-1133">Transmembrane helix</keyword>
<keyword evidence="3" id="KW-0614">Plasmid</keyword>
<dbReference type="AlphaFoldDB" id="A0AAF1K844"/>
<keyword evidence="2" id="KW-0472">Membrane</keyword>
<dbReference type="EMBL" id="CP117256">
    <property type="protein sequence ID" value="WFR97550.1"/>
    <property type="molecule type" value="Genomic_DNA"/>
</dbReference>
<organism evidence="3 4">
    <name type="scientific">Rhizobium tumorigenes</name>
    <dbReference type="NCBI Taxonomy" id="2041385"/>
    <lineage>
        <taxon>Bacteria</taxon>
        <taxon>Pseudomonadati</taxon>
        <taxon>Pseudomonadota</taxon>
        <taxon>Alphaproteobacteria</taxon>
        <taxon>Hyphomicrobiales</taxon>
        <taxon>Rhizobiaceae</taxon>
        <taxon>Rhizobium/Agrobacterium group</taxon>
        <taxon>Rhizobium</taxon>
    </lineage>
</organism>